<organism evidence="3 4">
    <name type="scientific">Mycobacterium kansasii</name>
    <dbReference type="NCBI Taxonomy" id="1768"/>
    <lineage>
        <taxon>Bacteria</taxon>
        <taxon>Bacillati</taxon>
        <taxon>Actinomycetota</taxon>
        <taxon>Actinomycetes</taxon>
        <taxon>Mycobacteriales</taxon>
        <taxon>Mycobacteriaceae</taxon>
        <taxon>Mycobacterium</taxon>
    </lineage>
</organism>
<dbReference type="PANTHER" id="PTHR12126">
    <property type="entry name" value="NADH-UBIQUINONE OXIDOREDUCTASE 39 KDA SUBUNIT-RELATED"/>
    <property type="match status" value="1"/>
</dbReference>
<dbReference type="InterPro" id="IPR051207">
    <property type="entry name" value="ComplexI_NDUFA9_subunit"/>
</dbReference>
<dbReference type="PANTHER" id="PTHR12126:SF11">
    <property type="entry name" value="NADH DEHYDROGENASE [UBIQUINONE] 1 ALPHA SUBCOMPLEX SUBUNIT 9, MITOCHONDRIAL"/>
    <property type="match status" value="1"/>
</dbReference>
<dbReference type="EMBL" id="AP023343">
    <property type="protein sequence ID" value="BCI90159.1"/>
    <property type="molecule type" value="Genomic_DNA"/>
</dbReference>
<feature type="compositionally biased region" description="Low complexity" evidence="1">
    <location>
        <begin position="298"/>
        <end position="317"/>
    </location>
</feature>
<reference evidence="3 4" key="1">
    <citation type="submission" date="2020-07" db="EMBL/GenBank/DDBJ databases">
        <title>Mycobacterium kansasii (former subtype) with zoonotic potential isolated from diseased indoor pet cat, Japan.</title>
        <authorList>
            <person name="Fukano H."/>
            <person name="Terazono T."/>
            <person name="Hoshino Y."/>
        </authorList>
    </citation>
    <scope>NUCLEOTIDE SEQUENCE [LARGE SCALE GENOMIC DNA]</scope>
    <source>
        <strain evidence="3 4">Kuro-I</strain>
    </source>
</reference>
<dbReference type="AlphaFoldDB" id="A0A7G1IK57"/>
<dbReference type="InterPro" id="IPR016040">
    <property type="entry name" value="NAD(P)-bd_dom"/>
</dbReference>
<keyword evidence="4" id="KW-1185">Reference proteome</keyword>
<feature type="region of interest" description="Disordered" evidence="1">
    <location>
        <begin position="479"/>
        <end position="514"/>
    </location>
</feature>
<feature type="region of interest" description="Disordered" evidence="1">
    <location>
        <begin position="298"/>
        <end position="328"/>
    </location>
</feature>
<gene>
    <name evidence="3" type="ORF">NIIDMKKI_53650</name>
</gene>
<proteinExistence type="predicted"/>
<name>A0A7G1IK57_MYCKA</name>
<protein>
    <recommendedName>
        <fullName evidence="2">NAD(P)-binding domain-containing protein</fullName>
    </recommendedName>
</protein>
<feature type="domain" description="NAD(P)-binding" evidence="2">
    <location>
        <begin position="21"/>
        <end position="165"/>
    </location>
</feature>
<evidence type="ECO:0000256" key="1">
    <source>
        <dbReference type="SAM" id="MobiDB-lite"/>
    </source>
</evidence>
<evidence type="ECO:0000313" key="4">
    <source>
        <dbReference type="Proteomes" id="UP000516380"/>
    </source>
</evidence>
<accession>A0A7G1IK57</accession>
<dbReference type="Gene3D" id="3.40.50.720">
    <property type="entry name" value="NAD(P)-binding Rossmann-like Domain"/>
    <property type="match status" value="1"/>
</dbReference>
<sequence>MTTNAAEPVKITTQTKFLVVGATGHVGSKIAILLADKGFDVTALVRSDGAKIRDPYHGVIRYVTGDLADDASMAKAVEGIDVVVSTANGVVPQKKSDNAASVNDHALGFIEICEKADVQRFVQSSTPSYPREQRVPELAGKRRLEQRLQQSPMQSVIVRNAAFMDVFLVFGGFKGAVDSSAHATVLRNHGFTKFWGSLTGNLAEKYGFFLAPGGASHGTPIIATRDVAEMITGAALYTGSEDLLIEANGPQWLTWRQIADTIAATTGRSKVRIIPLPAGVAWLNQTLARPFSPQLRTFSRSWGSSPSTSRTGTPHPSLSNSVCPSVDTRRLPRPQLRRSCQTMTDDANGEEARFRYVNVAQWTDQAAFSHAQSGMMRRFADESLDRVGYWKTLGINMNAATFHPARRFYPPRRDLHRHRGPPIDGRCSNRAAQRGHRQLRASAEHAHRRLPTLGACRPLAGKEYRPTGGRRELRAHLRSRGHPHHPGTTILHTLRGKPMSGDNTHPVRRSMILR</sequence>
<dbReference type="InterPro" id="IPR036291">
    <property type="entry name" value="NAD(P)-bd_dom_sf"/>
</dbReference>
<dbReference type="GO" id="GO:0044877">
    <property type="term" value="F:protein-containing complex binding"/>
    <property type="evidence" value="ECO:0007669"/>
    <property type="project" value="TreeGrafter"/>
</dbReference>
<dbReference type="Pfam" id="PF13460">
    <property type="entry name" value="NAD_binding_10"/>
    <property type="match status" value="1"/>
</dbReference>
<evidence type="ECO:0000313" key="3">
    <source>
        <dbReference type="EMBL" id="BCI90159.1"/>
    </source>
</evidence>
<dbReference type="SUPFAM" id="SSF51735">
    <property type="entry name" value="NAD(P)-binding Rossmann-fold domains"/>
    <property type="match status" value="1"/>
</dbReference>
<dbReference type="Proteomes" id="UP000516380">
    <property type="component" value="Chromosome"/>
</dbReference>
<evidence type="ECO:0000259" key="2">
    <source>
        <dbReference type="Pfam" id="PF13460"/>
    </source>
</evidence>